<comment type="caution">
    <text evidence="2">The sequence shown here is derived from an EMBL/GenBank/DDBJ whole genome shotgun (WGS) entry which is preliminary data.</text>
</comment>
<evidence type="ECO:0000259" key="1">
    <source>
        <dbReference type="Pfam" id="PF09347"/>
    </source>
</evidence>
<dbReference type="AlphaFoldDB" id="B9XA70"/>
<dbReference type="RefSeq" id="WP_007412718.1">
    <property type="nucleotide sequence ID" value="NZ_ABOX02000001.1"/>
</dbReference>
<dbReference type="InterPro" id="IPR017792">
    <property type="entry name" value="UAAP1"/>
</dbReference>
<evidence type="ECO:0000313" key="2">
    <source>
        <dbReference type="EMBL" id="EEF63411.1"/>
    </source>
</evidence>
<organism evidence="2 3">
    <name type="scientific">Pedosphaera parvula (strain Ellin514)</name>
    <dbReference type="NCBI Taxonomy" id="320771"/>
    <lineage>
        <taxon>Bacteria</taxon>
        <taxon>Pseudomonadati</taxon>
        <taxon>Verrucomicrobiota</taxon>
        <taxon>Pedosphaerae</taxon>
        <taxon>Pedosphaerales</taxon>
        <taxon>Pedosphaeraceae</taxon>
        <taxon>Pedosphaera</taxon>
    </lineage>
</organism>
<gene>
    <name evidence="2" type="ORF">Cflav_PD6046</name>
</gene>
<dbReference type="EMBL" id="ABOX02000001">
    <property type="protein sequence ID" value="EEF63411.1"/>
    <property type="molecule type" value="Genomic_DNA"/>
</dbReference>
<feature type="domain" description="DUF1989" evidence="1">
    <location>
        <begin position="20"/>
        <end position="192"/>
    </location>
</feature>
<dbReference type="NCBIfam" id="TIGR03425">
    <property type="entry name" value="urea_degr_2"/>
    <property type="match status" value="1"/>
</dbReference>
<protein>
    <submittedName>
        <fullName evidence="2">Urea carboxylase-associated protein 2</fullName>
    </submittedName>
</protein>
<dbReference type="PANTHER" id="PTHR31527:SF0">
    <property type="entry name" value="RE64534P"/>
    <property type="match status" value="1"/>
</dbReference>
<dbReference type="PANTHER" id="PTHR31527">
    <property type="entry name" value="RE64534P"/>
    <property type="match status" value="1"/>
</dbReference>
<name>B9XA70_PEDPL</name>
<proteinExistence type="predicted"/>
<reference evidence="2 3" key="1">
    <citation type="journal article" date="2011" name="J. Bacteriol.">
        <title>Genome sequence of 'Pedosphaera parvula' Ellin514, an aerobic Verrucomicrobial isolate from pasture soil.</title>
        <authorList>
            <person name="Kant R."/>
            <person name="van Passel M.W."/>
            <person name="Sangwan P."/>
            <person name="Palva A."/>
            <person name="Lucas S."/>
            <person name="Copeland A."/>
            <person name="Lapidus A."/>
            <person name="Glavina Del Rio T."/>
            <person name="Dalin E."/>
            <person name="Tice H."/>
            <person name="Bruce D."/>
            <person name="Goodwin L."/>
            <person name="Pitluck S."/>
            <person name="Chertkov O."/>
            <person name="Larimer F.W."/>
            <person name="Land M.L."/>
            <person name="Hauser L."/>
            <person name="Brettin T.S."/>
            <person name="Detter J.C."/>
            <person name="Han S."/>
            <person name="de Vos W.M."/>
            <person name="Janssen P.H."/>
            <person name="Smidt H."/>
        </authorList>
    </citation>
    <scope>NUCLEOTIDE SEQUENCE [LARGE SCALE GENOMIC DNA]</scope>
    <source>
        <strain evidence="2 3">Ellin514</strain>
    </source>
</reference>
<keyword evidence="3" id="KW-1185">Reference proteome</keyword>
<dbReference type="Proteomes" id="UP000003688">
    <property type="component" value="Unassembled WGS sequence"/>
</dbReference>
<sequence length="248" mass="27544">MNDMNTLRPEKPAGTVRFSEVVPGGAGWSHVLKRGTTLRLVDLEGGANVSALFYNADQTTERYNMADTLKAQHVGFLKKGCALYSDMGRILVSVTDDTSGWHDTICGCSNADLVQSKYGVARYQEHRNQFHRNGRDCFLIELGKHGLDRRDLVANVNFFSKVVVENDGSTVFDTGHAKVGAFVDLRAEMNTLVVLNTCVHPLAPAGKYEPKPVELIVRTSPPPGADDLVRKFRPENERGFLITERYFL</sequence>
<dbReference type="InterPro" id="IPR018959">
    <property type="entry name" value="DUF1989"/>
</dbReference>
<accession>B9XA70</accession>
<dbReference type="Pfam" id="PF09347">
    <property type="entry name" value="DUF1989"/>
    <property type="match status" value="1"/>
</dbReference>
<evidence type="ECO:0000313" key="3">
    <source>
        <dbReference type="Proteomes" id="UP000003688"/>
    </source>
</evidence>
<dbReference type="STRING" id="320771.Cflav_PD6046"/>